<reference evidence="4" key="2">
    <citation type="submission" date="2004-02" db="EMBL/GenBank/DDBJ databases">
        <authorList>
            <consortium name="Genoscope"/>
            <consortium name="Whitehead Institute Centre for Genome Research"/>
        </authorList>
    </citation>
    <scope>NUCLEOTIDE SEQUENCE</scope>
</reference>
<sequence>MHWQIVLLLLFYSGSAVKHSLRYFITSTSGVTEFPDFVAQTVVDNFQGGWCENNQAQPRNEWAKKIAEENPKEVKYHLDSCVYLTQLYRAYVEDLKQQFNQSEAQPSVFLLQKTPSSAVSCHVTGFHPENGVVFWRKDGQKLQEEVEYTEILPNHDGTFQTRADLELSSVSPEEWSRYECVFHPPGDQEDITLKLFLLHSFPSGWSVASQSSSSSSSWSSSWLSSSGKDIKMDRVQACKLL</sequence>
<comment type="caution">
    <text evidence="4">The sequence shown here is derived from an EMBL/GenBank/DDBJ whole genome shotgun (WGS) entry which is preliminary data.</text>
</comment>
<evidence type="ECO:0000256" key="2">
    <source>
        <dbReference type="SAM" id="SignalP"/>
    </source>
</evidence>
<gene>
    <name evidence="4" type="ORF">GSTENG00018982001</name>
</gene>
<keyword evidence="1" id="KW-0325">Glycoprotein</keyword>
<dbReference type="Gene3D" id="3.30.500.10">
    <property type="entry name" value="MHC class I-like antigen recognition-like"/>
    <property type="match status" value="1"/>
</dbReference>
<dbReference type="Gene3D" id="2.60.40.10">
    <property type="entry name" value="Immunoglobulins"/>
    <property type="match status" value="1"/>
</dbReference>
<dbReference type="GO" id="GO:0005615">
    <property type="term" value="C:extracellular space"/>
    <property type="evidence" value="ECO:0007669"/>
    <property type="project" value="TreeGrafter"/>
</dbReference>
<dbReference type="EMBL" id="CAAE01014601">
    <property type="protein sequence ID" value="CAG00516.1"/>
    <property type="molecule type" value="Genomic_DNA"/>
</dbReference>
<keyword evidence="2" id="KW-0732">Signal</keyword>
<dbReference type="PANTHER" id="PTHR16675">
    <property type="entry name" value="MHC CLASS I-RELATED"/>
    <property type="match status" value="1"/>
</dbReference>
<proteinExistence type="predicted"/>
<feature type="signal peptide" evidence="2">
    <location>
        <begin position="1"/>
        <end position="16"/>
    </location>
</feature>
<dbReference type="OrthoDB" id="8936120at2759"/>
<dbReference type="PROSITE" id="PS50835">
    <property type="entry name" value="IG_LIKE"/>
    <property type="match status" value="1"/>
</dbReference>
<dbReference type="InterPro" id="IPR003597">
    <property type="entry name" value="Ig_C1-set"/>
</dbReference>
<evidence type="ECO:0000313" key="4">
    <source>
        <dbReference type="EMBL" id="CAG00516.1"/>
    </source>
</evidence>
<dbReference type="GO" id="GO:0006955">
    <property type="term" value="P:immune response"/>
    <property type="evidence" value="ECO:0007669"/>
    <property type="project" value="TreeGrafter"/>
</dbReference>
<dbReference type="InterPro" id="IPR011162">
    <property type="entry name" value="MHC_I/II-like_Ag-recog"/>
</dbReference>
<feature type="domain" description="Ig-like" evidence="3">
    <location>
        <begin position="106"/>
        <end position="192"/>
    </location>
</feature>
<reference evidence="4" key="1">
    <citation type="journal article" date="2004" name="Nature">
        <title>Genome duplication in the teleost fish Tetraodon nigroviridis reveals the early vertebrate proto-karyotype.</title>
        <authorList>
            <person name="Jaillon O."/>
            <person name="Aury J.-M."/>
            <person name="Brunet F."/>
            <person name="Petit J.-L."/>
            <person name="Stange-Thomann N."/>
            <person name="Mauceli E."/>
            <person name="Bouneau L."/>
            <person name="Fischer C."/>
            <person name="Ozouf-Costaz C."/>
            <person name="Bernot A."/>
            <person name="Nicaud S."/>
            <person name="Jaffe D."/>
            <person name="Fisher S."/>
            <person name="Lutfalla G."/>
            <person name="Dossat C."/>
            <person name="Segurens B."/>
            <person name="Dasilva C."/>
            <person name="Salanoubat M."/>
            <person name="Levy M."/>
            <person name="Boudet N."/>
            <person name="Castellano S."/>
            <person name="Anthouard V."/>
            <person name="Jubin C."/>
            <person name="Castelli V."/>
            <person name="Katinka M."/>
            <person name="Vacherie B."/>
            <person name="Biemont C."/>
            <person name="Skalli Z."/>
            <person name="Cattolico L."/>
            <person name="Poulain J."/>
            <person name="De Berardinis V."/>
            <person name="Cruaud C."/>
            <person name="Duprat S."/>
            <person name="Brottier P."/>
            <person name="Coutanceau J.-P."/>
            <person name="Gouzy J."/>
            <person name="Parra G."/>
            <person name="Lardier G."/>
            <person name="Chapple C."/>
            <person name="McKernan K.J."/>
            <person name="McEwan P."/>
            <person name="Bosak S."/>
            <person name="Kellis M."/>
            <person name="Volff J.-N."/>
            <person name="Guigo R."/>
            <person name="Zody M.C."/>
            <person name="Mesirov J."/>
            <person name="Lindblad-Toh K."/>
            <person name="Birren B."/>
            <person name="Nusbaum C."/>
            <person name="Kahn D."/>
            <person name="Robinson-Rechavi M."/>
            <person name="Laudet V."/>
            <person name="Schachter V."/>
            <person name="Quetier F."/>
            <person name="Saurin W."/>
            <person name="Scarpelli C."/>
            <person name="Wincker P."/>
            <person name="Lander E.S."/>
            <person name="Weissenbach J."/>
            <person name="Roest Crollius H."/>
        </authorList>
    </citation>
    <scope>NUCLEOTIDE SEQUENCE [LARGE SCALE GENOMIC DNA]</scope>
</reference>
<organism evidence="4">
    <name type="scientific">Tetraodon nigroviridis</name>
    <name type="common">Spotted green pufferfish</name>
    <name type="synonym">Chelonodon nigroviridis</name>
    <dbReference type="NCBI Taxonomy" id="99883"/>
    <lineage>
        <taxon>Eukaryota</taxon>
        <taxon>Metazoa</taxon>
        <taxon>Chordata</taxon>
        <taxon>Craniata</taxon>
        <taxon>Vertebrata</taxon>
        <taxon>Euteleostomi</taxon>
        <taxon>Actinopterygii</taxon>
        <taxon>Neopterygii</taxon>
        <taxon>Teleostei</taxon>
        <taxon>Neoteleostei</taxon>
        <taxon>Acanthomorphata</taxon>
        <taxon>Eupercaria</taxon>
        <taxon>Tetraodontiformes</taxon>
        <taxon>Tetradontoidea</taxon>
        <taxon>Tetraodontidae</taxon>
        <taxon>Tetraodon</taxon>
    </lineage>
</organism>
<dbReference type="AlphaFoldDB" id="Q4SFR6"/>
<evidence type="ECO:0000256" key="1">
    <source>
        <dbReference type="ARBA" id="ARBA00023180"/>
    </source>
</evidence>
<dbReference type="InterPro" id="IPR013783">
    <property type="entry name" value="Ig-like_fold"/>
</dbReference>
<dbReference type="InterPro" id="IPR007110">
    <property type="entry name" value="Ig-like_dom"/>
</dbReference>
<dbReference type="SUPFAM" id="SSF48726">
    <property type="entry name" value="Immunoglobulin"/>
    <property type="match status" value="1"/>
</dbReference>
<protein>
    <submittedName>
        <fullName evidence="4">(spotted green pufferfish) hypothetical protein</fullName>
    </submittedName>
</protein>
<dbReference type="KEGG" id="tng:GSTEN00018982G001"/>
<dbReference type="InterPro" id="IPR036179">
    <property type="entry name" value="Ig-like_dom_sf"/>
</dbReference>
<name>Q4SFR6_TETNG</name>
<accession>Q4SFR6</accession>
<evidence type="ECO:0000259" key="3">
    <source>
        <dbReference type="PROSITE" id="PS50835"/>
    </source>
</evidence>
<dbReference type="GO" id="GO:0009897">
    <property type="term" value="C:external side of plasma membrane"/>
    <property type="evidence" value="ECO:0007669"/>
    <property type="project" value="TreeGrafter"/>
</dbReference>
<dbReference type="InterPro" id="IPR037055">
    <property type="entry name" value="MHC_I-like_Ag-recog_sf"/>
</dbReference>
<dbReference type="InterPro" id="IPR050208">
    <property type="entry name" value="MHC_class-I_related"/>
</dbReference>
<dbReference type="SUPFAM" id="SSF54452">
    <property type="entry name" value="MHC antigen-recognition domain"/>
    <property type="match status" value="1"/>
</dbReference>
<dbReference type="Pfam" id="PF07654">
    <property type="entry name" value="C1-set"/>
    <property type="match status" value="1"/>
</dbReference>
<dbReference type="SMART" id="SM00407">
    <property type="entry name" value="IGc1"/>
    <property type="match status" value="1"/>
</dbReference>
<dbReference type="PANTHER" id="PTHR16675:SF237">
    <property type="entry name" value="MHC CLASS I ANTIGEN TRANSCRIPT VARIANT 1-RELATED"/>
    <property type="match status" value="1"/>
</dbReference>
<feature type="chain" id="PRO_5004243944" evidence="2">
    <location>
        <begin position="17"/>
        <end position="241"/>
    </location>
</feature>